<organism evidence="9 10">
    <name type="scientific">Anthostomella pinea</name>
    <dbReference type="NCBI Taxonomy" id="933095"/>
    <lineage>
        <taxon>Eukaryota</taxon>
        <taxon>Fungi</taxon>
        <taxon>Dikarya</taxon>
        <taxon>Ascomycota</taxon>
        <taxon>Pezizomycotina</taxon>
        <taxon>Sordariomycetes</taxon>
        <taxon>Xylariomycetidae</taxon>
        <taxon>Xylariales</taxon>
        <taxon>Xylariaceae</taxon>
        <taxon>Anthostomella</taxon>
    </lineage>
</organism>
<dbReference type="PANTHER" id="PTHR33048">
    <property type="entry name" value="PTH11-LIKE INTEGRAL MEMBRANE PROTEIN (AFU_ORTHOLOGUE AFUA_5G11245)"/>
    <property type="match status" value="1"/>
</dbReference>
<comment type="caution">
    <text evidence="9">The sequence shown here is derived from an EMBL/GenBank/DDBJ whole genome shotgun (WGS) entry which is preliminary data.</text>
</comment>
<accession>A0AAI8VYK8</accession>
<evidence type="ECO:0000259" key="8">
    <source>
        <dbReference type="Pfam" id="PF20684"/>
    </source>
</evidence>
<keyword evidence="4 7" id="KW-0472">Membrane</keyword>
<keyword evidence="2 7" id="KW-0812">Transmembrane</keyword>
<proteinExistence type="inferred from homology"/>
<feature type="transmembrane region" description="Helical" evidence="7">
    <location>
        <begin position="142"/>
        <end position="164"/>
    </location>
</feature>
<feature type="transmembrane region" description="Helical" evidence="7">
    <location>
        <begin position="247"/>
        <end position="265"/>
    </location>
</feature>
<evidence type="ECO:0000256" key="6">
    <source>
        <dbReference type="SAM" id="MobiDB-lite"/>
    </source>
</evidence>
<dbReference type="EMBL" id="CAUWAG010000020">
    <property type="protein sequence ID" value="CAJ2512808.1"/>
    <property type="molecule type" value="Genomic_DNA"/>
</dbReference>
<dbReference type="Pfam" id="PF20684">
    <property type="entry name" value="Fung_rhodopsin"/>
    <property type="match status" value="1"/>
</dbReference>
<dbReference type="PANTHER" id="PTHR33048:SF47">
    <property type="entry name" value="INTEGRAL MEMBRANE PROTEIN-RELATED"/>
    <property type="match status" value="1"/>
</dbReference>
<evidence type="ECO:0000256" key="1">
    <source>
        <dbReference type="ARBA" id="ARBA00004141"/>
    </source>
</evidence>
<reference evidence="9" key="1">
    <citation type="submission" date="2023-10" db="EMBL/GenBank/DDBJ databases">
        <authorList>
            <person name="Hackl T."/>
        </authorList>
    </citation>
    <scope>NUCLEOTIDE SEQUENCE</scope>
</reference>
<keyword evidence="10" id="KW-1185">Reference proteome</keyword>
<gene>
    <name evidence="9" type="ORF">KHLLAP_LOCUS13276</name>
</gene>
<comment type="subcellular location">
    <subcellularLocation>
        <location evidence="1">Membrane</location>
        <topology evidence="1">Multi-pass membrane protein</topology>
    </subcellularLocation>
</comment>
<evidence type="ECO:0000313" key="10">
    <source>
        <dbReference type="Proteomes" id="UP001295740"/>
    </source>
</evidence>
<dbReference type="InterPro" id="IPR049326">
    <property type="entry name" value="Rhodopsin_dom_fungi"/>
</dbReference>
<feature type="compositionally biased region" description="Low complexity" evidence="6">
    <location>
        <begin position="279"/>
        <end position="290"/>
    </location>
</feature>
<dbReference type="GO" id="GO:0016020">
    <property type="term" value="C:membrane"/>
    <property type="evidence" value="ECO:0007669"/>
    <property type="project" value="UniProtKB-SubCell"/>
</dbReference>
<evidence type="ECO:0000256" key="2">
    <source>
        <dbReference type="ARBA" id="ARBA00022692"/>
    </source>
</evidence>
<dbReference type="InterPro" id="IPR052337">
    <property type="entry name" value="SAT4-like"/>
</dbReference>
<evidence type="ECO:0000256" key="5">
    <source>
        <dbReference type="ARBA" id="ARBA00038359"/>
    </source>
</evidence>
<evidence type="ECO:0000256" key="4">
    <source>
        <dbReference type="ARBA" id="ARBA00023136"/>
    </source>
</evidence>
<evidence type="ECO:0000313" key="9">
    <source>
        <dbReference type="EMBL" id="CAJ2512808.1"/>
    </source>
</evidence>
<feature type="region of interest" description="Disordered" evidence="6">
    <location>
        <begin position="279"/>
        <end position="313"/>
    </location>
</feature>
<dbReference type="Proteomes" id="UP001295740">
    <property type="component" value="Unassembled WGS sequence"/>
</dbReference>
<feature type="transmembrane region" description="Helical" evidence="7">
    <location>
        <begin position="38"/>
        <end position="58"/>
    </location>
</feature>
<feature type="transmembrane region" description="Helical" evidence="7">
    <location>
        <begin position="70"/>
        <end position="92"/>
    </location>
</feature>
<evidence type="ECO:0000256" key="7">
    <source>
        <dbReference type="SAM" id="Phobius"/>
    </source>
</evidence>
<evidence type="ECO:0000256" key="3">
    <source>
        <dbReference type="ARBA" id="ARBA00022989"/>
    </source>
</evidence>
<feature type="transmembrane region" description="Helical" evidence="7">
    <location>
        <begin position="112"/>
        <end position="130"/>
    </location>
</feature>
<comment type="similarity">
    <text evidence="5">Belongs to the SAT4 family.</text>
</comment>
<feature type="domain" description="Rhodopsin" evidence="8">
    <location>
        <begin position="188"/>
        <end position="258"/>
    </location>
</feature>
<protein>
    <submittedName>
        <fullName evidence="9">Uu.00g009270.m01.CDS01</fullName>
    </submittedName>
</protein>
<sequence>MSSLADMFPPGTDLCQLPAGKPPSGETIDFKDPGLKSLAISISVILTTIAVLVGLGRLYANFRKLTLSDLFVLLAILVNIAQAGTIIAYTYGTFLFAGPLDNPSWWDISGRSSLISACSFAKTATLMLFYQLFTISCPMRIAIWVGIAAVFLLYALSICLSSYFAAPHISQTWDELLVEEVGTIVFFLLNLSRKRKIQLMALFFIGFLGVIASLLSLVYRVKSIQGTPDTTYNTRVLMICNLVEMDVALIVCSTTAFAGFMRLHVMESRVFKNLRSTLRGSRSGNSRSNLVATGPNRPRTEREHPPGQKRGLRNMTGYIEMSDTWLLNSGATTNVEGPKHDQKSDVEEIDGLRVLRTVDVEHMPALADPYGHGV</sequence>
<keyword evidence="3 7" id="KW-1133">Transmembrane helix</keyword>
<dbReference type="AlphaFoldDB" id="A0AAI8VYK8"/>
<feature type="transmembrane region" description="Helical" evidence="7">
    <location>
        <begin position="199"/>
        <end position="219"/>
    </location>
</feature>
<name>A0AAI8VYK8_9PEZI</name>